<organism evidence="2 3">
    <name type="scientific">Methanoculleus nereidis</name>
    <dbReference type="NCBI Taxonomy" id="2735141"/>
    <lineage>
        <taxon>Archaea</taxon>
        <taxon>Methanobacteriati</taxon>
        <taxon>Methanobacteriota</taxon>
        <taxon>Stenosarchaea group</taxon>
        <taxon>Methanomicrobia</taxon>
        <taxon>Methanomicrobiales</taxon>
        <taxon>Methanomicrobiaceae</taxon>
        <taxon>Methanoculleus</taxon>
    </lineage>
</organism>
<dbReference type="Gene3D" id="3.30.450.20">
    <property type="entry name" value="PAS domain"/>
    <property type="match status" value="1"/>
</dbReference>
<gene>
    <name evidence="2" type="ORF">HL657_03725</name>
</gene>
<comment type="caution">
    <text evidence="2">The sequence shown here is derived from an EMBL/GenBank/DDBJ whole genome shotgun (WGS) entry which is preliminary data.</text>
</comment>
<dbReference type="RefSeq" id="WP_317295473.1">
    <property type="nucleotide sequence ID" value="NZ_JABFFQ010000001.1"/>
</dbReference>
<accession>A0ABU3Z0W9</accession>
<protein>
    <submittedName>
        <fullName evidence="2">Cache domain-containing protein</fullName>
    </submittedName>
</protein>
<reference evidence="2 3" key="1">
    <citation type="submission" date="2020-05" db="EMBL/GenBank/DDBJ databases">
        <title>Isolation and characterization of methanoarchaea from a cold seep at offshore SW Taiwan.</title>
        <authorList>
            <person name="Chen Y.-W."/>
            <person name="Chen S.-C."/>
            <person name="Lai M.-C."/>
        </authorList>
    </citation>
    <scope>NUCLEOTIDE SEQUENCE [LARGE SCALE GENOMIC DNA]</scope>
    <source>
        <strain evidence="2 3">YWC-01</strain>
    </source>
</reference>
<dbReference type="SMART" id="SM01079">
    <property type="entry name" value="CHASE"/>
    <property type="match status" value="1"/>
</dbReference>
<dbReference type="InterPro" id="IPR054513">
    <property type="entry name" value="Dret_0059-like_sensor"/>
</dbReference>
<feature type="domain" description="CHASE" evidence="1">
    <location>
        <begin position="44"/>
        <end position="206"/>
    </location>
</feature>
<keyword evidence="3" id="KW-1185">Reference proteome</keyword>
<sequence length="278" mass="29384">MSSHVYLCIIAALAILVAGCVADQSAATSAAAVDGDAAALLIRLQSEITEALEDLDDRLAYAAYDLGKTGLSGDDARGILANLSDTDPSIVDCVAADAGGTIVAAEPAAYRDAEGTKIRNQSHVRHILMTKRPILSEMITVVEGFPATVIAAPIFDDETDGSRFVGFAATVFRPDDLIAGVAGPAANGTPYQVMVIQTDGRVLYDTDPAQIGKMTFEDPLYADYPELLDVAHLVADERYGTATYEFTADGQTVQKEITWTTAGLHGMEWRVAVIQAVG</sequence>
<dbReference type="Pfam" id="PF22309">
    <property type="entry name" value="HK-GC-Chemotax_sensor"/>
    <property type="match status" value="1"/>
</dbReference>
<evidence type="ECO:0000313" key="2">
    <source>
        <dbReference type="EMBL" id="MDV4342294.1"/>
    </source>
</evidence>
<evidence type="ECO:0000313" key="3">
    <source>
        <dbReference type="Proteomes" id="UP001273768"/>
    </source>
</evidence>
<proteinExistence type="predicted"/>
<evidence type="ECO:0000259" key="1">
    <source>
        <dbReference type="SMART" id="SM01079"/>
    </source>
</evidence>
<dbReference type="EMBL" id="JABFFQ010000001">
    <property type="protein sequence ID" value="MDV4342294.1"/>
    <property type="molecule type" value="Genomic_DNA"/>
</dbReference>
<name>A0ABU3Z0W9_9EURY</name>
<dbReference type="Proteomes" id="UP001273768">
    <property type="component" value="Unassembled WGS sequence"/>
</dbReference>
<dbReference type="InterPro" id="IPR006189">
    <property type="entry name" value="CHASE_dom"/>
</dbReference>